<dbReference type="AlphaFoldDB" id="W5WIJ7"/>
<proteinExistence type="predicted"/>
<feature type="domain" description="HTH araC/xylS-type" evidence="4">
    <location>
        <begin position="174"/>
        <end position="271"/>
    </location>
</feature>
<dbReference type="Proteomes" id="UP000019225">
    <property type="component" value="Chromosome"/>
</dbReference>
<keyword evidence="6" id="KW-1185">Reference proteome</keyword>
<dbReference type="PROSITE" id="PS01124">
    <property type="entry name" value="HTH_ARAC_FAMILY_2"/>
    <property type="match status" value="1"/>
</dbReference>
<dbReference type="Pfam" id="PF12833">
    <property type="entry name" value="HTH_18"/>
    <property type="match status" value="1"/>
</dbReference>
<protein>
    <recommendedName>
        <fullName evidence="4">HTH araC/xylS-type domain-containing protein</fullName>
    </recommendedName>
</protein>
<evidence type="ECO:0000256" key="3">
    <source>
        <dbReference type="ARBA" id="ARBA00023163"/>
    </source>
</evidence>
<dbReference type="EMBL" id="CP007155">
    <property type="protein sequence ID" value="AHI01029.1"/>
    <property type="molecule type" value="Genomic_DNA"/>
</dbReference>
<accession>W5WIJ7</accession>
<dbReference type="PATRIC" id="fig|1449976.3.peg.7705"/>
<dbReference type="InterPro" id="IPR003313">
    <property type="entry name" value="AraC-bd"/>
</dbReference>
<dbReference type="HOGENOM" id="CLU_000445_88_16_11"/>
<dbReference type="PANTHER" id="PTHR46796:SF2">
    <property type="entry name" value="TRANSCRIPTIONAL REGULATORY PROTEIN"/>
    <property type="match status" value="1"/>
</dbReference>
<dbReference type="PANTHER" id="PTHR46796">
    <property type="entry name" value="HTH-TYPE TRANSCRIPTIONAL ACTIVATOR RHAS-RELATED"/>
    <property type="match status" value="1"/>
</dbReference>
<dbReference type="KEGG" id="kal:KALB_7671"/>
<evidence type="ECO:0000256" key="1">
    <source>
        <dbReference type="ARBA" id="ARBA00023015"/>
    </source>
</evidence>
<keyword evidence="3" id="KW-0804">Transcription</keyword>
<gene>
    <name evidence="5" type="ORF">KALB_7671</name>
</gene>
<dbReference type="InterPro" id="IPR050204">
    <property type="entry name" value="AraC_XylS_family_regulators"/>
</dbReference>
<dbReference type="InterPro" id="IPR009057">
    <property type="entry name" value="Homeodomain-like_sf"/>
</dbReference>
<dbReference type="SMART" id="SM00342">
    <property type="entry name" value="HTH_ARAC"/>
    <property type="match status" value="1"/>
</dbReference>
<evidence type="ECO:0000256" key="2">
    <source>
        <dbReference type="ARBA" id="ARBA00023125"/>
    </source>
</evidence>
<keyword evidence="2" id="KW-0238">DNA-binding</keyword>
<dbReference type="Pfam" id="PF02311">
    <property type="entry name" value="AraC_binding"/>
    <property type="match status" value="1"/>
</dbReference>
<dbReference type="InterPro" id="IPR037923">
    <property type="entry name" value="HTH-like"/>
</dbReference>
<dbReference type="GO" id="GO:0003700">
    <property type="term" value="F:DNA-binding transcription factor activity"/>
    <property type="evidence" value="ECO:0007669"/>
    <property type="project" value="InterPro"/>
</dbReference>
<sequence>MKVPYAASSAANGTFMASERAEWAHVHSEPGRAMSLLTARFVRHSFAPHAHEEYAVGVMSGGLEVMRYRGGNCYAGPGSLVVLEPEETHTSGPAVPEGFAYRAFYPVLPERPHFREPVLHDPELAAGLRRLHHALSAGKDDLESQSRLVWLFGELARRHAVSTKDEPVAAGVAPRVKALLGDRLVDPPTLHELAQGLGLSRYQVVRAFREAVGIPPYAWLAQHRVARARRLLDEGHRPAQVAALVGFADQAHLTRWFRRVTGVTPGQYRNSVQDWVIRSR</sequence>
<evidence type="ECO:0000313" key="6">
    <source>
        <dbReference type="Proteomes" id="UP000019225"/>
    </source>
</evidence>
<evidence type="ECO:0000313" key="5">
    <source>
        <dbReference type="EMBL" id="AHI01029.1"/>
    </source>
</evidence>
<dbReference type="SUPFAM" id="SSF51215">
    <property type="entry name" value="Regulatory protein AraC"/>
    <property type="match status" value="1"/>
</dbReference>
<dbReference type="GO" id="GO:0043565">
    <property type="term" value="F:sequence-specific DNA binding"/>
    <property type="evidence" value="ECO:0007669"/>
    <property type="project" value="InterPro"/>
</dbReference>
<dbReference type="STRING" id="1449976.KALB_7671"/>
<reference evidence="5 6" key="1">
    <citation type="journal article" date="2014" name="BMC Genomics">
        <title>Complete genome sequence of producer of the glycopeptide antibiotic Aculeximycin Kutzneria albida DSM 43870T, a representative of minor genus of Pseudonocardiaceae.</title>
        <authorList>
            <person name="Rebets Y."/>
            <person name="Tokovenko B."/>
            <person name="Lushchyk I."/>
            <person name="Ruckert C."/>
            <person name="Zaburannyi N."/>
            <person name="Bechthold A."/>
            <person name="Kalinowski J."/>
            <person name="Luzhetskyy A."/>
        </authorList>
    </citation>
    <scope>NUCLEOTIDE SEQUENCE [LARGE SCALE GENOMIC DNA]</scope>
    <source>
        <strain evidence="5">DSM 43870</strain>
    </source>
</reference>
<name>W5WIJ7_9PSEU</name>
<keyword evidence="1" id="KW-0805">Transcription regulation</keyword>
<dbReference type="eggNOG" id="COG2207">
    <property type="taxonomic scope" value="Bacteria"/>
</dbReference>
<organism evidence="5 6">
    <name type="scientific">Kutzneria albida DSM 43870</name>
    <dbReference type="NCBI Taxonomy" id="1449976"/>
    <lineage>
        <taxon>Bacteria</taxon>
        <taxon>Bacillati</taxon>
        <taxon>Actinomycetota</taxon>
        <taxon>Actinomycetes</taxon>
        <taxon>Pseudonocardiales</taxon>
        <taxon>Pseudonocardiaceae</taxon>
        <taxon>Kutzneria</taxon>
    </lineage>
</organism>
<dbReference type="Gene3D" id="1.10.10.60">
    <property type="entry name" value="Homeodomain-like"/>
    <property type="match status" value="1"/>
</dbReference>
<evidence type="ECO:0000259" key="4">
    <source>
        <dbReference type="PROSITE" id="PS01124"/>
    </source>
</evidence>
<dbReference type="InterPro" id="IPR018060">
    <property type="entry name" value="HTH_AraC"/>
</dbReference>
<dbReference type="SUPFAM" id="SSF46689">
    <property type="entry name" value="Homeodomain-like"/>
    <property type="match status" value="2"/>
</dbReference>